<proteinExistence type="predicted"/>
<reference evidence="1 2" key="1">
    <citation type="journal article" date="2022" name="bioRxiv">
        <title>Genomics of Preaxostyla Flagellates Illuminates Evolutionary Transitions and the Path Towards Mitochondrial Loss.</title>
        <authorList>
            <person name="Novak L.V.F."/>
            <person name="Treitli S.C."/>
            <person name="Pyrih J."/>
            <person name="Halakuc P."/>
            <person name="Pipaliya S.V."/>
            <person name="Vacek V."/>
            <person name="Brzon O."/>
            <person name="Soukal P."/>
            <person name="Eme L."/>
            <person name="Dacks J.B."/>
            <person name="Karnkowska A."/>
            <person name="Elias M."/>
            <person name="Hampl V."/>
        </authorList>
    </citation>
    <scope>NUCLEOTIDE SEQUENCE [LARGE SCALE GENOMIC DNA]</scope>
    <source>
        <strain evidence="1">NAU3</strain>
        <tissue evidence="1">Gut</tissue>
    </source>
</reference>
<dbReference type="PANTHER" id="PTHR12475">
    <property type="match status" value="1"/>
</dbReference>
<evidence type="ECO:0000313" key="1">
    <source>
        <dbReference type="EMBL" id="KAK2956798.1"/>
    </source>
</evidence>
<dbReference type="SUPFAM" id="SSF54637">
    <property type="entry name" value="Thioesterase/thiol ester dehydrase-isomerase"/>
    <property type="match status" value="1"/>
</dbReference>
<keyword evidence="2" id="KW-1185">Reference proteome</keyword>
<dbReference type="Pfam" id="PF13279">
    <property type="entry name" value="4HBT_2"/>
    <property type="match status" value="1"/>
</dbReference>
<evidence type="ECO:0000313" key="2">
    <source>
        <dbReference type="Proteomes" id="UP001281761"/>
    </source>
</evidence>
<gene>
    <name evidence="1" type="ORF">BLNAU_8251</name>
</gene>
<dbReference type="EMBL" id="JARBJD010000052">
    <property type="protein sequence ID" value="KAK2956798.1"/>
    <property type="molecule type" value="Genomic_DNA"/>
</dbReference>
<dbReference type="EC" id="3.1.2.-" evidence="1"/>
<sequence>MSYFPRVAWNIFCGKFLDKDNPVDVYEHTWKSRVGLSDIDMFLHVNNAQYLQLCELARWTFMTRGKLLASLGRLGMNPVVTEVSCRYRRQLRLGTRYEIHSKLIHFTQREFYMVQTFNYSGGLAARVLLKVQVLKKGEVQNPLDVWKDIDPNQVTPQLDPNSEDYKAIFHFYALESYLLGKPLPSENSPSPIPAPSPVR</sequence>
<dbReference type="Proteomes" id="UP001281761">
    <property type="component" value="Unassembled WGS sequence"/>
</dbReference>
<dbReference type="InterPro" id="IPR051490">
    <property type="entry name" value="THEM6_lcsJ_thioesterase"/>
</dbReference>
<dbReference type="PANTHER" id="PTHR12475:SF4">
    <property type="entry name" value="PROTEIN THEM6"/>
    <property type="match status" value="1"/>
</dbReference>
<dbReference type="Gene3D" id="3.10.129.10">
    <property type="entry name" value="Hotdog Thioesterase"/>
    <property type="match status" value="1"/>
</dbReference>
<accession>A0ABQ9XZA4</accession>
<organism evidence="1 2">
    <name type="scientific">Blattamonas nauphoetae</name>
    <dbReference type="NCBI Taxonomy" id="2049346"/>
    <lineage>
        <taxon>Eukaryota</taxon>
        <taxon>Metamonada</taxon>
        <taxon>Preaxostyla</taxon>
        <taxon>Oxymonadida</taxon>
        <taxon>Blattamonas</taxon>
    </lineage>
</organism>
<dbReference type="GO" id="GO:0016787">
    <property type="term" value="F:hydrolase activity"/>
    <property type="evidence" value="ECO:0007669"/>
    <property type="project" value="UniProtKB-KW"/>
</dbReference>
<dbReference type="InterPro" id="IPR029069">
    <property type="entry name" value="HotDog_dom_sf"/>
</dbReference>
<name>A0ABQ9XZA4_9EUKA</name>
<protein>
    <submittedName>
        <fullName evidence="1">Acyl-CoA thioester hydrolase</fullName>
        <ecNumber evidence="1">3.1.2.-</ecNumber>
    </submittedName>
</protein>
<comment type="caution">
    <text evidence="1">The sequence shown here is derived from an EMBL/GenBank/DDBJ whole genome shotgun (WGS) entry which is preliminary data.</text>
</comment>
<dbReference type="CDD" id="cd00586">
    <property type="entry name" value="4HBT"/>
    <property type="match status" value="1"/>
</dbReference>
<keyword evidence="1" id="KW-0378">Hydrolase</keyword>